<protein>
    <submittedName>
        <fullName evidence="1">Uncharacterized protein</fullName>
    </submittedName>
</protein>
<sequence length="61" mass="6909">FLLNKILQDTGHSLADFGMPSAQRDWTAAVENPLVAEQLDYDQAEQRARAADNFERMNAEQ</sequence>
<proteinExistence type="predicted"/>
<comment type="caution">
    <text evidence="1">The sequence shown here is derived from an EMBL/GenBank/DDBJ whole genome shotgun (WGS) entry which is preliminary data.</text>
</comment>
<organism evidence="1 2">
    <name type="scientific">Mycena belliarum</name>
    <dbReference type="NCBI Taxonomy" id="1033014"/>
    <lineage>
        <taxon>Eukaryota</taxon>
        <taxon>Fungi</taxon>
        <taxon>Dikarya</taxon>
        <taxon>Basidiomycota</taxon>
        <taxon>Agaricomycotina</taxon>
        <taxon>Agaricomycetes</taxon>
        <taxon>Agaricomycetidae</taxon>
        <taxon>Agaricales</taxon>
        <taxon>Marasmiineae</taxon>
        <taxon>Mycenaceae</taxon>
        <taxon>Mycena</taxon>
    </lineage>
</organism>
<gene>
    <name evidence="1" type="ORF">B0H15DRAFT_763684</name>
</gene>
<feature type="non-terminal residue" evidence="1">
    <location>
        <position position="1"/>
    </location>
</feature>
<dbReference type="AlphaFoldDB" id="A0AAD6ULD1"/>
<evidence type="ECO:0000313" key="1">
    <source>
        <dbReference type="EMBL" id="KAJ7100716.1"/>
    </source>
</evidence>
<accession>A0AAD6ULD1</accession>
<name>A0AAD6ULD1_9AGAR</name>
<keyword evidence="2" id="KW-1185">Reference proteome</keyword>
<dbReference type="EMBL" id="JARJCN010000005">
    <property type="protein sequence ID" value="KAJ7100716.1"/>
    <property type="molecule type" value="Genomic_DNA"/>
</dbReference>
<evidence type="ECO:0000313" key="2">
    <source>
        <dbReference type="Proteomes" id="UP001222325"/>
    </source>
</evidence>
<feature type="non-terminal residue" evidence="1">
    <location>
        <position position="61"/>
    </location>
</feature>
<dbReference type="Proteomes" id="UP001222325">
    <property type="component" value="Unassembled WGS sequence"/>
</dbReference>
<reference evidence="1" key="1">
    <citation type="submission" date="2023-03" db="EMBL/GenBank/DDBJ databases">
        <title>Massive genome expansion in bonnet fungi (Mycena s.s.) driven by repeated elements and novel gene families across ecological guilds.</title>
        <authorList>
            <consortium name="Lawrence Berkeley National Laboratory"/>
            <person name="Harder C.B."/>
            <person name="Miyauchi S."/>
            <person name="Viragh M."/>
            <person name="Kuo A."/>
            <person name="Thoen E."/>
            <person name="Andreopoulos B."/>
            <person name="Lu D."/>
            <person name="Skrede I."/>
            <person name="Drula E."/>
            <person name="Henrissat B."/>
            <person name="Morin E."/>
            <person name="Kohler A."/>
            <person name="Barry K."/>
            <person name="LaButti K."/>
            <person name="Morin E."/>
            <person name="Salamov A."/>
            <person name="Lipzen A."/>
            <person name="Mereny Z."/>
            <person name="Hegedus B."/>
            <person name="Baldrian P."/>
            <person name="Stursova M."/>
            <person name="Weitz H."/>
            <person name="Taylor A."/>
            <person name="Grigoriev I.V."/>
            <person name="Nagy L.G."/>
            <person name="Martin F."/>
            <person name="Kauserud H."/>
        </authorList>
    </citation>
    <scope>NUCLEOTIDE SEQUENCE</scope>
    <source>
        <strain evidence="1">CBHHK173m</strain>
    </source>
</reference>